<organism evidence="3 4">
    <name type="scientific">Photobacterium aphoticum</name>
    <dbReference type="NCBI Taxonomy" id="754436"/>
    <lineage>
        <taxon>Bacteria</taxon>
        <taxon>Pseudomonadati</taxon>
        <taxon>Pseudomonadota</taxon>
        <taxon>Gammaproteobacteria</taxon>
        <taxon>Vibrionales</taxon>
        <taxon>Vibrionaceae</taxon>
        <taxon>Photobacterium</taxon>
    </lineage>
</organism>
<accession>A0A090QYB5</accession>
<evidence type="ECO:0000259" key="2">
    <source>
        <dbReference type="Pfam" id="PF07510"/>
    </source>
</evidence>
<name>A0A090QYB5_9GAMM</name>
<protein>
    <submittedName>
        <fullName evidence="3">Putative secreted protein</fullName>
    </submittedName>
</protein>
<dbReference type="Proteomes" id="UP000029227">
    <property type="component" value="Unassembled WGS sequence"/>
</dbReference>
<dbReference type="STRING" id="754436.JCM19237_4418"/>
<dbReference type="InterPro" id="IPR011089">
    <property type="entry name" value="GmrSD_C"/>
</dbReference>
<dbReference type="PANTHER" id="PTHR24094:SF15">
    <property type="entry name" value="AMP-DEPENDENT SYNTHETASE_LIGASE DOMAIN-CONTAINING PROTEIN-RELATED"/>
    <property type="match status" value="1"/>
</dbReference>
<reference evidence="3 4" key="1">
    <citation type="journal article" date="2014" name="Genome Announc.">
        <title>Draft Genome Sequences of Two Vibrionaceae Species, Vibrio ponticus C121 and Photobacterium aphoticum C119, Isolated as Coral Reef Microbiota.</title>
        <authorList>
            <person name="Al-saari N."/>
            <person name="Meirelles P.M."/>
            <person name="Mino S."/>
            <person name="Suda W."/>
            <person name="Oshima K."/>
            <person name="Hattori M."/>
            <person name="Ohkuma M."/>
            <person name="Thompson F.L."/>
            <person name="Gomez-Gil B."/>
            <person name="Sawabe T."/>
            <person name="Sawabe T."/>
        </authorList>
    </citation>
    <scope>NUCLEOTIDE SEQUENCE [LARGE SCALE GENOMIC DNA]</scope>
    <source>
        <strain evidence="3 4">JCM 19237</strain>
    </source>
</reference>
<dbReference type="PANTHER" id="PTHR24094">
    <property type="entry name" value="SECRETED PROTEIN"/>
    <property type="match status" value="1"/>
</dbReference>
<dbReference type="EMBL" id="BBMN01000023">
    <property type="protein sequence ID" value="GAL08185.1"/>
    <property type="molecule type" value="Genomic_DNA"/>
</dbReference>
<evidence type="ECO:0000313" key="4">
    <source>
        <dbReference type="Proteomes" id="UP000029227"/>
    </source>
</evidence>
<dbReference type="AlphaFoldDB" id="A0A090QYB5"/>
<sequence length="252" mass="28246">MRHFISTLPRQLCYGLAFTLLLPLTTSAQAANATVVKKSSSGICHDSYSASYQRTKNFTPYDSLQACLDSGGRLPKGAQSKPATSTTADGGTYQRHYFGHGWMDNDKDCQNARMETLIAQSVGQVRFKDTKQCQVVSGRWNSAYSGKVIYNASDIDIDHVVPLKWAWEHGADRWTLDERKAFANDPKNLVSVEASLNRQKGAKGLDEWLPPKNQCQYIPRFIRVVKAYDLTLSATEQTHYQSLLNRCKNTAK</sequence>
<dbReference type="Pfam" id="PF07510">
    <property type="entry name" value="GmrSD_C"/>
    <property type="match status" value="1"/>
</dbReference>
<evidence type="ECO:0000313" key="3">
    <source>
        <dbReference type="EMBL" id="GAL08185.1"/>
    </source>
</evidence>
<dbReference type="eggNOG" id="COG2356">
    <property type="taxonomic scope" value="Bacteria"/>
</dbReference>
<feature type="domain" description="GmrSD restriction endonucleases C-terminal" evidence="2">
    <location>
        <begin position="124"/>
        <end position="230"/>
    </location>
</feature>
<gene>
    <name evidence="3" type="ORF">JCM19237_4418</name>
</gene>
<comment type="caution">
    <text evidence="3">The sequence shown here is derived from an EMBL/GenBank/DDBJ whole genome shotgun (WGS) entry which is preliminary data.</text>
</comment>
<keyword evidence="1" id="KW-0732">Signal</keyword>
<feature type="signal peptide" evidence="1">
    <location>
        <begin position="1"/>
        <end position="30"/>
    </location>
</feature>
<evidence type="ECO:0000256" key="1">
    <source>
        <dbReference type="SAM" id="SignalP"/>
    </source>
</evidence>
<proteinExistence type="predicted"/>
<feature type="chain" id="PRO_5001862123" evidence="1">
    <location>
        <begin position="31"/>
        <end position="252"/>
    </location>
</feature>